<reference evidence="9" key="1">
    <citation type="submission" date="2015-02" db="EMBL/GenBank/DDBJ databases">
        <title>Genome Assembly of Bacillaceae bacterium MTCC 8252.</title>
        <authorList>
            <person name="Verma A."/>
            <person name="Khatri I."/>
            <person name="Mual P."/>
            <person name="Subramanian S."/>
            <person name="Krishnamurthi S."/>
        </authorList>
    </citation>
    <scope>NUCLEOTIDE SEQUENCE [LARGE SCALE GENOMIC DNA]</scope>
    <source>
        <strain evidence="9">MTCC 8252</strain>
    </source>
</reference>
<dbReference type="AlphaFoldDB" id="A0A0F5HLJ1"/>
<dbReference type="EMBL" id="JWIR02000087">
    <property type="protein sequence ID" value="KKB34254.1"/>
    <property type="molecule type" value="Genomic_DNA"/>
</dbReference>
<evidence type="ECO:0000313" key="9">
    <source>
        <dbReference type="EMBL" id="KKB34254.1"/>
    </source>
</evidence>
<dbReference type="Pfam" id="PF04234">
    <property type="entry name" value="CopC"/>
    <property type="match status" value="1"/>
</dbReference>
<comment type="subcellular location">
    <subcellularLocation>
        <location evidence="1">Cell envelope</location>
    </subcellularLocation>
</comment>
<keyword evidence="3 7" id="KW-0732">Signal</keyword>
<keyword evidence="6" id="KW-0472">Membrane</keyword>
<evidence type="ECO:0000256" key="6">
    <source>
        <dbReference type="SAM" id="Phobius"/>
    </source>
</evidence>
<evidence type="ECO:0000256" key="2">
    <source>
        <dbReference type="ARBA" id="ARBA00022723"/>
    </source>
</evidence>
<dbReference type="RefSeq" id="WP_040048090.1">
    <property type="nucleotide sequence ID" value="NZ_JWIR02000087.1"/>
</dbReference>
<name>A0A0F5HLJ1_BACTR</name>
<evidence type="ECO:0000256" key="3">
    <source>
        <dbReference type="ARBA" id="ARBA00022729"/>
    </source>
</evidence>
<feature type="transmembrane region" description="Helical" evidence="6">
    <location>
        <begin position="168"/>
        <end position="185"/>
    </location>
</feature>
<dbReference type="InterPro" id="IPR007348">
    <property type="entry name" value="CopC_dom"/>
</dbReference>
<dbReference type="GO" id="GO:0005507">
    <property type="term" value="F:copper ion binding"/>
    <property type="evidence" value="ECO:0007669"/>
    <property type="project" value="InterPro"/>
</dbReference>
<dbReference type="GO" id="GO:0006825">
    <property type="term" value="P:copper ion transport"/>
    <property type="evidence" value="ECO:0007669"/>
    <property type="project" value="InterPro"/>
</dbReference>
<evidence type="ECO:0000313" key="10">
    <source>
        <dbReference type="Proteomes" id="UP000031563"/>
    </source>
</evidence>
<dbReference type="GO" id="GO:0030313">
    <property type="term" value="C:cell envelope"/>
    <property type="evidence" value="ECO:0007669"/>
    <property type="project" value="UniProtKB-SubCell"/>
</dbReference>
<protein>
    <submittedName>
        <fullName evidence="9">Copper resistance protein CopC</fullName>
    </submittedName>
</protein>
<keyword evidence="4" id="KW-0186">Copper</keyword>
<comment type="caution">
    <text evidence="9">The sequence shown here is derived from an EMBL/GenBank/DDBJ whole genome shotgun (WGS) entry which is preliminary data.</text>
</comment>
<dbReference type="Gene3D" id="2.60.40.1220">
    <property type="match status" value="1"/>
</dbReference>
<dbReference type="SUPFAM" id="SSF81296">
    <property type="entry name" value="E set domains"/>
    <property type="match status" value="1"/>
</dbReference>
<accession>A0A0F5HLJ1</accession>
<feature type="region of interest" description="Disordered" evidence="5">
    <location>
        <begin position="119"/>
        <end position="159"/>
    </location>
</feature>
<evidence type="ECO:0000256" key="7">
    <source>
        <dbReference type="SAM" id="SignalP"/>
    </source>
</evidence>
<feature type="signal peptide" evidence="7">
    <location>
        <begin position="1"/>
        <end position="21"/>
    </location>
</feature>
<dbReference type="PANTHER" id="PTHR34820">
    <property type="entry name" value="INNER MEMBRANE PROTEIN YEBZ"/>
    <property type="match status" value="1"/>
</dbReference>
<feature type="domain" description="CopC" evidence="8">
    <location>
        <begin position="22"/>
        <end position="114"/>
    </location>
</feature>
<gene>
    <name evidence="9" type="ORF">QY95_03996</name>
</gene>
<evidence type="ECO:0000256" key="1">
    <source>
        <dbReference type="ARBA" id="ARBA00004196"/>
    </source>
</evidence>
<keyword evidence="6" id="KW-1133">Transmembrane helix</keyword>
<dbReference type="OrthoDB" id="2353937at2"/>
<evidence type="ECO:0000256" key="4">
    <source>
        <dbReference type="ARBA" id="ARBA00023008"/>
    </source>
</evidence>
<dbReference type="GO" id="GO:0042597">
    <property type="term" value="C:periplasmic space"/>
    <property type="evidence" value="ECO:0007669"/>
    <property type="project" value="InterPro"/>
</dbReference>
<feature type="chain" id="PRO_5002487480" evidence="7">
    <location>
        <begin position="22"/>
        <end position="190"/>
    </location>
</feature>
<feature type="compositionally biased region" description="Acidic residues" evidence="5">
    <location>
        <begin position="120"/>
        <end position="135"/>
    </location>
</feature>
<evidence type="ECO:0000256" key="5">
    <source>
        <dbReference type="SAM" id="MobiDB-lite"/>
    </source>
</evidence>
<keyword evidence="2" id="KW-0479">Metal-binding</keyword>
<keyword evidence="10" id="KW-1185">Reference proteome</keyword>
<evidence type="ECO:0000259" key="8">
    <source>
        <dbReference type="Pfam" id="PF04234"/>
    </source>
</evidence>
<dbReference type="InterPro" id="IPR014756">
    <property type="entry name" value="Ig_E-set"/>
</dbReference>
<dbReference type="Proteomes" id="UP000031563">
    <property type="component" value="Unassembled WGS sequence"/>
</dbReference>
<dbReference type="GO" id="GO:0005886">
    <property type="term" value="C:plasma membrane"/>
    <property type="evidence" value="ECO:0007669"/>
    <property type="project" value="TreeGrafter"/>
</dbReference>
<dbReference type="InterPro" id="IPR032694">
    <property type="entry name" value="CopC/D"/>
</dbReference>
<organism evidence="9 10">
    <name type="scientific">Bacillus thermotolerans</name>
    <name type="common">Quasibacillus thermotolerans</name>
    <dbReference type="NCBI Taxonomy" id="1221996"/>
    <lineage>
        <taxon>Bacteria</taxon>
        <taxon>Bacillati</taxon>
        <taxon>Bacillota</taxon>
        <taxon>Bacilli</taxon>
        <taxon>Bacillales</taxon>
        <taxon>Bacillaceae</taxon>
        <taxon>Bacillus</taxon>
    </lineage>
</organism>
<dbReference type="PANTHER" id="PTHR34820:SF4">
    <property type="entry name" value="INNER MEMBRANE PROTEIN YEBZ"/>
    <property type="match status" value="1"/>
</dbReference>
<keyword evidence="6" id="KW-0812">Transmembrane</keyword>
<dbReference type="GO" id="GO:0046688">
    <property type="term" value="P:response to copper ion"/>
    <property type="evidence" value="ECO:0007669"/>
    <property type="project" value="InterPro"/>
</dbReference>
<proteinExistence type="predicted"/>
<dbReference type="InterPro" id="IPR014755">
    <property type="entry name" value="Cu-Rt/internalin_Ig-like"/>
</dbReference>
<dbReference type="STRING" id="1221996.QY95_03996"/>
<feature type="compositionally biased region" description="Acidic residues" evidence="5">
    <location>
        <begin position="143"/>
        <end position="159"/>
    </location>
</feature>
<sequence length="190" mass="20776">MRKVGCLFLFLLLAFASSVSAHTGLKEANPDEGKVVTDGLKEIVLTFDTEVENGSAFALFHESGEEVALHTFRNEGDKLIGVVEEPLEDGEYTIKWSIVGEDGHFVSGEYSFTVDVAEKAEEEPEPPGGTEGEEEQNLKSEAPEETEADSSDDTAEADQEGTSLLETILRGVLLFAALAVVIWLVRRERR</sequence>